<dbReference type="RefSeq" id="XP_041194209.1">
    <property type="nucleotide sequence ID" value="XM_041330504.1"/>
</dbReference>
<accession>A0A9P7ECV7</accession>
<proteinExistence type="predicted"/>
<evidence type="ECO:0000256" key="1">
    <source>
        <dbReference type="SAM" id="MobiDB-lite"/>
    </source>
</evidence>
<feature type="compositionally biased region" description="Basic and acidic residues" evidence="1">
    <location>
        <begin position="97"/>
        <end position="107"/>
    </location>
</feature>
<dbReference type="EMBL" id="JABBWG010000012">
    <property type="protein sequence ID" value="KAG1818149.1"/>
    <property type="molecule type" value="Genomic_DNA"/>
</dbReference>
<name>A0A9P7ECV7_9AGAM</name>
<protein>
    <submittedName>
        <fullName evidence="2">Uncharacterized protein</fullName>
    </submittedName>
</protein>
<feature type="region of interest" description="Disordered" evidence="1">
    <location>
        <begin position="1"/>
        <end position="142"/>
    </location>
</feature>
<feature type="compositionally biased region" description="Pro residues" evidence="1">
    <location>
        <begin position="53"/>
        <end position="71"/>
    </location>
</feature>
<feature type="compositionally biased region" description="Polar residues" evidence="1">
    <location>
        <begin position="133"/>
        <end position="142"/>
    </location>
</feature>
<organism evidence="2 3">
    <name type="scientific">Suillus subaureus</name>
    <dbReference type="NCBI Taxonomy" id="48587"/>
    <lineage>
        <taxon>Eukaryota</taxon>
        <taxon>Fungi</taxon>
        <taxon>Dikarya</taxon>
        <taxon>Basidiomycota</taxon>
        <taxon>Agaricomycotina</taxon>
        <taxon>Agaricomycetes</taxon>
        <taxon>Agaricomycetidae</taxon>
        <taxon>Boletales</taxon>
        <taxon>Suillineae</taxon>
        <taxon>Suillaceae</taxon>
        <taxon>Suillus</taxon>
    </lineage>
</organism>
<gene>
    <name evidence="2" type="ORF">BJ212DRAFT_126564</name>
</gene>
<dbReference type="AlphaFoldDB" id="A0A9P7ECV7"/>
<feature type="compositionally biased region" description="Polar residues" evidence="1">
    <location>
        <begin position="115"/>
        <end position="124"/>
    </location>
</feature>
<dbReference type="Proteomes" id="UP000807769">
    <property type="component" value="Unassembled WGS sequence"/>
</dbReference>
<comment type="caution">
    <text evidence="2">The sequence shown here is derived from an EMBL/GenBank/DDBJ whole genome shotgun (WGS) entry which is preliminary data.</text>
</comment>
<evidence type="ECO:0000313" key="2">
    <source>
        <dbReference type="EMBL" id="KAG1818149.1"/>
    </source>
</evidence>
<keyword evidence="3" id="KW-1185">Reference proteome</keyword>
<reference evidence="2" key="1">
    <citation type="journal article" date="2020" name="New Phytol.">
        <title>Comparative genomics reveals dynamic genome evolution in host specialist ectomycorrhizal fungi.</title>
        <authorList>
            <person name="Lofgren L.A."/>
            <person name="Nguyen N.H."/>
            <person name="Vilgalys R."/>
            <person name="Ruytinx J."/>
            <person name="Liao H.L."/>
            <person name="Branco S."/>
            <person name="Kuo A."/>
            <person name="LaButti K."/>
            <person name="Lipzen A."/>
            <person name="Andreopoulos W."/>
            <person name="Pangilinan J."/>
            <person name="Riley R."/>
            <person name="Hundley H."/>
            <person name="Na H."/>
            <person name="Barry K."/>
            <person name="Grigoriev I.V."/>
            <person name="Stajich J.E."/>
            <person name="Kennedy P.G."/>
        </authorList>
    </citation>
    <scope>NUCLEOTIDE SEQUENCE</scope>
    <source>
        <strain evidence="2">MN1</strain>
    </source>
</reference>
<dbReference type="GeneID" id="64624521"/>
<evidence type="ECO:0000313" key="3">
    <source>
        <dbReference type="Proteomes" id="UP000807769"/>
    </source>
</evidence>
<feature type="compositionally biased region" description="Polar residues" evidence="1">
    <location>
        <begin position="36"/>
        <end position="51"/>
    </location>
</feature>
<sequence>MSNPGSPHDAPAAPGQRGPLFSPMGSAHGTAPPTPSIINSSIMQSPAPNGTPSVPPASNPASQPQPNPSDLPPNYMSPDFIQSMSASEDLDPSMFRTDFERAFREWFDDPPGQRGPSSNPTGSALGTVPPTPNTTNASIRQSPALNGIHSVPLASNEPMFRADFERDFREWFDPTGVDFR</sequence>
<dbReference type="OrthoDB" id="2677417at2759"/>